<organism evidence="5 6">
    <name type="scientific">Chenopodium quinoa</name>
    <name type="common">Quinoa</name>
    <dbReference type="NCBI Taxonomy" id="63459"/>
    <lineage>
        <taxon>Eukaryota</taxon>
        <taxon>Viridiplantae</taxon>
        <taxon>Streptophyta</taxon>
        <taxon>Embryophyta</taxon>
        <taxon>Tracheophyta</taxon>
        <taxon>Spermatophyta</taxon>
        <taxon>Magnoliopsida</taxon>
        <taxon>eudicotyledons</taxon>
        <taxon>Gunneridae</taxon>
        <taxon>Pentapetalae</taxon>
        <taxon>Caryophyllales</taxon>
        <taxon>Chenopodiaceae</taxon>
        <taxon>Chenopodioideae</taxon>
        <taxon>Atripliceae</taxon>
        <taxon>Chenopodium</taxon>
    </lineage>
</organism>
<evidence type="ECO:0000256" key="2">
    <source>
        <dbReference type="ARBA" id="ARBA00023125"/>
    </source>
</evidence>
<evidence type="ECO:0000259" key="4">
    <source>
        <dbReference type="PROSITE" id="PS00344"/>
    </source>
</evidence>
<keyword evidence="1" id="KW-0805">Transcription regulation</keyword>
<dbReference type="GO" id="GO:0043565">
    <property type="term" value="F:sequence-specific DNA binding"/>
    <property type="evidence" value="ECO:0007669"/>
    <property type="project" value="InterPro"/>
</dbReference>
<dbReference type="PROSITE" id="PS00344">
    <property type="entry name" value="GATA_ZN_FINGER_1"/>
    <property type="match status" value="1"/>
</dbReference>
<dbReference type="InterPro" id="IPR012340">
    <property type="entry name" value="NA-bd_OB-fold"/>
</dbReference>
<dbReference type="EnsemblPlants" id="AUR62035935-RA">
    <property type="protein sequence ID" value="AUR62035935-RA:cds"/>
    <property type="gene ID" value="AUR62035935"/>
</dbReference>
<dbReference type="Pfam" id="PF17244">
    <property type="entry name" value="CDC24_OB3"/>
    <property type="match status" value="1"/>
</dbReference>
<proteinExistence type="predicted"/>
<dbReference type="InterPro" id="IPR025110">
    <property type="entry name" value="AMP-bd_C"/>
</dbReference>
<dbReference type="InterPro" id="IPR000679">
    <property type="entry name" value="Znf_GATA"/>
</dbReference>
<dbReference type="Gene3D" id="2.40.50.140">
    <property type="entry name" value="Nucleic acid-binding proteins"/>
    <property type="match status" value="1"/>
</dbReference>
<reference evidence="5" key="1">
    <citation type="journal article" date="2017" name="Nature">
        <title>The genome of Chenopodium quinoa.</title>
        <authorList>
            <person name="Jarvis D.E."/>
            <person name="Ho Y.S."/>
            <person name="Lightfoot D.J."/>
            <person name="Schmoeckel S.M."/>
            <person name="Li B."/>
            <person name="Borm T.J.A."/>
            <person name="Ohyanagi H."/>
            <person name="Mineta K."/>
            <person name="Michell C.T."/>
            <person name="Saber N."/>
            <person name="Kharbatia N.M."/>
            <person name="Rupper R.R."/>
            <person name="Sharp A.R."/>
            <person name="Dally N."/>
            <person name="Boughton B.A."/>
            <person name="Woo Y.H."/>
            <person name="Gao G."/>
            <person name="Schijlen E.G.W.M."/>
            <person name="Guo X."/>
            <person name="Momin A.A."/>
            <person name="Negrao S."/>
            <person name="Al-Babili S."/>
            <person name="Gehring C."/>
            <person name="Roessner U."/>
            <person name="Jung C."/>
            <person name="Murphy K."/>
            <person name="Arold S.T."/>
            <person name="Gojobori T."/>
            <person name="van der Linden C.G."/>
            <person name="van Loo E.N."/>
            <person name="Jellen E.N."/>
            <person name="Maughan P.J."/>
            <person name="Tester M."/>
        </authorList>
    </citation>
    <scope>NUCLEOTIDE SEQUENCE [LARGE SCALE GENOMIC DNA]</scope>
    <source>
        <strain evidence="5">cv. PI 614886</strain>
    </source>
</reference>
<dbReference type="Gene3D" id="3.30.300.30">
    <property type="match status" value="1"/>
</dbReference>
<dbReference type="Proteomes" id="UP000596660">
    <property type="component" value="Unplaced"/>
</dbReference>
<dbReference type="CDD" id="cd00202">
    <property type="entry name" value="ZnF_GATA"/>
    <property type="match status" value="1"/>
</dbReference>
<dbReference type="Gramene" id="AUR62035935-RA">
    <property type="protein sequence ID" value="AUR62035935-RA:cds"/>
    <property type="gene ID" value="AUR62035935"/>
</dbReference>
<dbReference type="Gene3D" id="3.30.50.10">
    <property type="entry name" value="Erythroid Transcription Factor GATA-1, subunit A"/>
    <property type="match status" value="1"/>
</dbReference>
<evidence type="ECO:0000313" key="5">
    <source>
        <dbReference type="EnsemblPlants" id="AUR62035935-RA:cds"/>
    </source>
</evidence>
<dbReference type="PANTHER" id="PTHR36033">
    <property type="entry name" value="NUCLEIC ACID-BINDING PROTEINS SUPERFAMILY"/>
    <property type="match status" value="1"/>
</dbReference>
<dbReference type="GO" id="GO:0008270">
    <property type="term" value="F:zinc ion binding"/>
    <property type="evidence" value="ECO:0007669"/>
    <property type="project" value="InterPro"/>
</dbReference>
<evidence type="ECO:0000256" key="3">
    <source>
        <dbReference type="ARBA" id="ARBA00023163"/>
    </source>
</evidence>
<sequence>MVPPAELEALLLTHPEITDTVVIPFPDENVGQFPMAYVVRKAGSNLSENEIMDFVAKQLILYQLLNLTRLGITLLLETVGARLFCLREPTERVLVDLEEILLIGILSFAIRLSFRAMNQSSNKCQHCGISENDTPAMRRGPAGPRTLCNACGLMSLGRLSLDHTVYISGLTCAKTKHKGLEARWFENGPGTSFVNLSYLPAILNSSCLHKHSYLADVSRQNTGTHPKLKLGVFKKSSRVELASLNGEVSGVVPLWLLTEKIVHNSYPVSPAVNIEQICKVWLDQIEYCHVNTRLAHVTCGHFVKTTASGSVECEFCCCNCETKTRCTFHVKIIVADDSGKVFAWCIGQNAIELLQISPDEFYELPEEEQVIYPCSLENERYMIAKLWSAGNHLQGM</sequence>
<dbReference type="AlphaFoldDB" id="A0A803MVK8"/>
<dbReference type="PANTHER" id="PTHR36033:SF1">
    <property type="entry name" value="NUCLEIC ACID-BINDING PROTEINS SUPERFAMILY"/>
    <property type="match status" value="1"/>
</dbReference>
<dbReference type="SUPFAM" id="SSF57716">
    <property type="entry name" value="Glucocorticoid receptor-like (DNA-binding domain)"/>
    <property type="match status" value="1"/>
</dbReference>
<protein>
    <recommendedName>
        <fullName evidence="4">GATA-type domain-containing protein</fullName>
    </recommendedName>
</protein>
<dbReference type="GO" id="GO:0006355">
    <property type="term" value="P:regulation of DNA-templated transcription"/>
    <property type="evidence" value="ECO:0007669"/>
    <property type="project" value="InterPro"/>
</dbReference>
<keyword evidence="6" id="KW-1185">Reference proteome</keyword>
<dbReference type="InterPro" id="IPR045851">
    <property type="entry name" value="AMP-bd_C_sf"/>
</dbReference>
<evidence type="ECO:0000313" key="6">
    <source>
        <dbReference type="Proteomes" id="UP000596660"/>
    </source>
</evidence>
<dbReference type="Pfam" id="PF13193">
    <property type="entry name" value="AMP-binding_C"/>
    <property type="match status" value="1"/>
</dbReference>
<dbReference type="SUPFAM" id="SSF50249">
    <property type="entry name" value="Nucleic acid-binding proteins"/>
    <property type="match status" value="1"/>
</dbReference>
<dbReference type="SUPFAM" id="SSF56801">
    <property type="entry name" value="Acetyl-CoA synthetase-like"/>
    <property type="match status" value="1"/>
</dbReference>
<reference evidence="5" key="2">
    <citation type="submission" date="2021-03" db="UniProtKB">
        <authorList>
            <consortium name="EnsemblPlants"/>
        </authorList>
    </citation>
    <scope>IDENTIFICATION</scope>
</reference>
<keyword evidence="3" id="KW-0804">Transcription</keyword>
<feature type="domain" description="GATA-type" evidence="4">
    <location>
        <begin position="124"/>
        <end position="151"/>
    </location>
</feature>
<name>A0A803MVK8_CHEQI</name>
<accession>A0A803MVK8</accession>
<evidence type="ECO:0000256" key="1">
    <source>
        <dbReference type="ARBA" id="ARBA00023015"/>
    </source>
</evidence>
<dbReference type="InterPro" id="IPR013088">
    <property type="entry name" value="Znf_NHR/GATA"/>
</dbReference>
<keyword evidence="2" id="KW-0238">DNA-binding</keyword>
<dbReference type="InterPro" id="IPR035203">
    <property type="entry name" value="Cdc24_OB3"/>
</dbReference>
<dbReference type="SMART" id="SM00401">
    <property type="entry name" value="ZnF_GATA"/>
    <property type="match status" value="1"/>
</dbReference>